<comment type="cofactor">
    <cofactor evidence="2">
        <name>FAD</name>
        <dbReference type="ChEBI" id="CHEBI:57692"/>
    </cofactor>
</comment>
<dbReference type="InterPro" id="IPR036188">
    <property type="entry name" value="FAD/NAD-bd_sf"/>
</dbReference>
<evidence type="ECO:0000259" key="3">
    <source>
        <dbReference type="PROSITE" id="PS00624"/>
    </source>
</evidence>
<dbReference type="Pfam" id="PF00732">
    <property type="entry name" value="GMC_oxred_N"/>
    <property type="match status" value="1"/>
</dbReference>
<keyword evidence="2" id="KW-0285">Flavoprotein</keyword>
<dbReference type="PROSITE" id="PS00624">
    <property type="entry name" value="GMC_OXRED_2"/>
    <property type="match status" value="1"/>
</dbReference>
<protein>
    <recommendedName>
        <fullName evidence="3">Glucose-methanol-choline oxidoreductase N-terminal domain-containing protein</fullName>
    </recommendedName>
</protein>
<dbReference type="InterPro" id="IPR007867">
    <property type="entry name" value="GMC_OxRtase_C"/>
</dbReference>
<evidence type="ECO:0000256" key="1">
    <source>
        <dbReference type="ARBA" id="ARBA00010790"/>
    </source>
</evidence>
<dbReference type="PROSITE" id="PS51257">
    <property type="entry name" value="PROKAR_LIPOPROTEIN"/>
    <property type="match status" value="1"/>
</dbReference>
<dbReference type="EMBL" id="AMGX01000001">
    <property type="protein sequence ID" value="EXJ76194.1"/>
    <property type="molecule type" value="Genomic_DNA"/>
</dbReference>
<dbReference type="Gene3D" id="3.30.560.10">
    <property type="entry name" value="Glucose Oxidase, domain 3"/>
    <property type="match status" value="1"/>
</dbReference>
<accession>W9Y124</accession>
<dbReference type="Proteomes" id="UP000019471">
    <property type="component" value="Unassembled WGS sequence"/>
</dbReference>
<dbReference type="InterPro" id="IPR012132">
    <property type="entry name" value="GMC_OxRdtase"/>
</dbReference>
<feature type="binding site" evidence="2">
    <location>
        <begin position="545"/>
        <end position="546"/>
    </location>
    <ligand>
        <name>FAD</name>
        <dbReference type="ChEBI" id="CHEBI:57692"/>
    </ligand>
</feature>
<dbReference type="OrthoDB" id="269227at2759"/>
<dbReference type="GO" id="GO:0050660">
    <property type="term" value="F:flavin adenine dinucleotide binding"/>
    <property type="evidence" value="ECO:0007669"/>
    <property type="project" value="InterPro"/>
</dbReference>
<dbReference type="PIRSF" id="PIRSF000137">
    <property type="entry name" value="Alcohol_oxidase"/>
    <property type="match status" value="1"/>
</dbReference>
<dbReference type="AlphaFoldDB" id="W9Y124"/>
<dbReference type="SUPFAM" id="SSF51905">
    <property type="entry name" value="FAD/NAD(P)-binding domain"/>
    <property type="match status" value="1"/>
</dbReference>
<dbReference type="PANTHER" id="PTHR11552:SF78">
    <property type="entry name" value="GLUCOSE-METHANOL-CHOLINE OXIDOREDUCTASE N-TERMINAL DOMAIN-CONTAINING PROTEIN"/>
    <property type="match status" value="1"/>
</dbReference>
<name>W9Y124_9EURO</name>
<dbReference type="PANTHER" id="PTHR11552">
    <property type="entry name" value="GLUCOSE-METHANOL-CHOLINE GMC OXIDOREDUCTASE"/>
    <property type="match status" value="1"/>
</dbReference>
<dbReference type="eggNOG" id="KOG1238">
    <property type="taxonomic scope" value="Eukaryota"/>
</dbReference>
<dbReference type="InterPro" id="IPR000172">
    <property type="entry name" value="GMC_OxRdtase_N"/>
</dbReference>
<reference evidence="4 5" key="1">
    <citation type="submission" date="2013-03" db="EMBL/GenBank/DDBJ databases">
        <title>The Genome Sequence of Cladophialophora psammophila CBS 110553.</title>
        <authorList>
            <consortium name="The Broad Institute Genomics Platform"/>
            <person name="Cuomo C."/>
            <person name="de Hoog S."/>
            <person name="Gorbushina A."/>
            <person name="Walker B."/>
            <person name="Young S.K."/>
            <person name="Zeng Q."/>
            <person name="Gargeya S."/>
            <person name="Fitzgerald M."/>
            <person name="Haas B."/>
            <person name="Abouelleil A."/>
            <person name="Allen A.W."/>
            <person name="Alvarado L."/>
            <person name="Arachchi H.M."/>
            <person name="Berlin A.M."/>
            <person name="Chapman S.B."/>
            <person name="Gainer-Dewar J."/>
            <person name="Goldberg J."/>
            <person name="Griggs A."/>
            <person name="Gujja S."/>
            <person name="Hansen M."/>
            <person name="Howarth C."/>
            <person name="Imamovic A."/>
            <person name="Ireland A."/>
            <person name="Larimer J."/>
            <person name="McCowan C."/>
            <person name="Murphy C."/>
            <person name="Pearson M."/>
            <person name="Poon T.W."/>
            <person name="Priest M."/>
            <person name="Roberts A."/>
            <person name="Saif S."/>
            <person name="Shea T."/>
            <person name="Sisk P."/>
            <person name="Sykes S."/>
            <person name="Wortman J."/>
            <person name="Nusbaum C."/>
            <person name="Birren B."/>
        </authorList>
    </citation>
    <scope>NUCLEOTIDE SEQUENCE [LARGE SCALE GENOMIC DNA]</scope>
    <source>
        <strain evidence="4 5">CBS 110553</strain>
    </source>
</reference>
<feature type="domain" description="Glucose-methanol-choline oxidoreductase N-terminal" evidence="3">
    <location>
        <begin position="280"/>
        <end position="294"/>
    </location>
</feature>
<comment type="similarity">
    <text evidence="1">Belongs to the GMC oxidoreductase family.</text>
</comment>
<proteinExistence type="inferred from homology"/>
<feature type="binding site" evidence="2">
    <location>
        <position position="234"/>
    </location>
    <ligand>
        <name>FAD</name>
        <dbReference type="ChEBI" id="CHEBI:57692"/>
    </ligand>
</feature>
<organism evidence="4 5">
    <name type="scientific">Cladophialophora psammophila CBS 110553</name>
    <dbReference type="NCBI Taxonomy" id="1182543"/>
    <lineage>
        <taxon>Eukaryota</taxon>
        <taxon>Fungi</taxon>
        <taxon>Dikarya</taxon>
        <taxon>Ascomycota</taxon>
        <taxon>Pezizomycotina</taxon>
        <taxon>Eurotiomycetes</taxon>
        <taxon>Chaetothyriomycetidae</taxon>
        <taxon>Chaetothyriales</taxon>
        <taxon>Herpotrichiellaceae</taxon>
        <taxon>Cladophialophora</taxon>
    </lineage>
</organism>
<dbReference type="STRING" id="1182543.W9Y124"/>
<keyword evidence="2" id="KW-0274">FAD</keyword>
<dbReference type="GeneID" id="19185438"/>
<dbReference type="Gene3D" id="3.50.50.60">
    <property type="entry name" value="FAD/NAD(P)-binding domain"/>
    <property type="match status" value="1"/>
</dbReference>
<evidence type="ECO:0000256" key="2">
    <source>
        <dbReference type="PIRSR" id="PIRSR000137-2"/>
    </source>
</evidence>
<dbReference type="RefSeq" id="XP_007739511.1">
    <property type="nucleotide sequence ID" value="XM_007741321.1"/>
</dbReference>
<evidence type="ECO:0000313" key="5">
    <source>
        <dbReference type="Proteomes" id="UP000019471"/>
    </source>
</evidence>
<dbReference type="HOGENOM" id="CLU_002865_5_1_1"/>
<dbReference type="GO" id="GO:0016614">
    <property type="term" value="F:oxidoreductase activity, acting on CH-OH group of donors"/>
    <property type="evidence" value="ECO:0007669"/>
    <property type="project" value="InterPro"/>
</dbReference>
<evidence type="ECO:0000313" key="4">
    <source>
        <dbReference type="EMBL" id="EXJ76194.1"/>
    </source>
</evidence>
<dbReference type="SUPFAM" id="SSF54373">
    <property type="entry name" value="FAD-linked reductases, C-terminal domain"/>
    <property type="match status" value="1"/>
</dbReference>
<dbReference type="Pfam" id="PF05199">
    <property type="entry name" value="GMC_oxred_C"/>
    <property type="match status" value="1"/>
</dbReference>
<gene>
    <name evidence="4" type="ORF">A1O5_00702</name>
</gene>
<comment type="caution">
    <text evidence="4">The sequence shown here is derived from an EMBL/GenBank/DDBJ whole genome shotgun (WGS) entry which is preliminary data.</text>
</comment>
<sequence>MAALGIREEYDIVVAGGGTAACVLAGRLQVADPSLSIIIVEEGRDNYEDPTVRTPALFLAHMAPDSTSAVFLPSKPTEQVGGRSIIIPRAAILGGASSINFMMYCRAQAVDFDEWKTEGWTHEDMIPLLKRLETYQPGTKQANESNHGTSGPVSVSLGPWPKTSYSSQFIKAAAQCGMPRRDDLQDLETSAGFERMHKFISPQGVRQDAAHAYLHPLLHDGAHPNLKVLLHTKVSRVLFDDQNRATGVEYVFTGPSSPESPPKPTKGVVRASKLVVVCAGALASPAILERSGIGGRARLETLGIPIVSELPGVGERYQDHPFIHFSYKSSLPEDETLDWLCRNPTKIPELMAQSNLVLGTNGLEIFGRWRPSTSEVEKIGNSALTKIWKEEFLPYPSRPLMLTGSFAGYLGPPTDVPLGQYFTIGNYIPYPRSRGYVHLTGKDIDAPLEISTGFFEGAGDVDLDVHVWAYKRTREIARRLDSYRGETTIGHPTFAASSKATLVTLDTSAAAEAAKHGKQLEDLEYSAEDDEAIKACIRERIATAWHYLGSAQMRPREEGGVVDKDLNVYGVSKLKIADLSIVPSNVAANTYNTALAIGEKAADIIARELGITIG</sequence>
<keyword evidence="5" id="KW-1185">Reference proteome</keyword>